<comment type="caution">
    <text evidence="1">The sequence shown here is derived from an EMBL/GenBank/DDBJ whole genome shotgun (WGS) entry which is preliminary data.</text>
</comment>
<proteinExistence type="predicted"/>
<sequence>MCPVKKYPCEVITYSKDGRVYPLKFRYYAVDRARYLTVDVEKIHYVTIEDKNGLKERTYHLDGRRKRRKDRYTLYLDPRYKTWWVL</sequence>
<organism evidence="1 2">
    <name type="scientific">Proteiniclasticum aestuarii</name>
    <dbReference type="NCBI Taxonomy" id="2817862"/>
    <lineage>
        <taxon>Bacteria</taxon>
        <taxon>Bacillati</taxon>
        <taxon>Bacillota</taxon>
        <taxon>Clostridia</taxon>
        <taxon>Eubacteriales</taxon>
        <taxon>Clostridiaceae</taxon>
        <taxon>Proteiniclasticum</taxon>
    </lineage>
</organism>
<evidence type="ECO:0000313" key="1">
    <source>
        <dbReference type="EMBL" id="MBO1264678.1"/>
    </source>
</evidence>
<dbReference type="Proteomes" id="UP000664218">
    <property type="component" value="Unassembled WGS sequence"/>
</dbReference>
<dbReference type="AlphaFoldDB" id="A0A939HA06"/>
<evidence type="ECO:0000313" key="2">
    <source>
        <dbReference type="Proteomes" id="UP000664218"/>
    </source>
</evidence>
<reference evidence="1" key="1">
    <citation type="submission" date="2021-03" db="EMBL/GenBank/DDBJ databases">
        <title>Proteiniclasticum marinus sp. nov., isolated from tidal flat sediment.</title>
        <authorList>
            <person name="Namirimu T."/>
            <person name="Yang J.-A."/>
            <person name="Yang S.-H."/>
            <person name="Kim Y.-J."/>
            <person name="Kwon K.K."/>
        </authorList>
    </citation>
    <scope>NUCLEOTIDE SEQUENCE</scope>
    <source>
        <strain evidence="1">SCR006</strain>
    </source>
</reference>
<name>A0A939HA06_9CLOT</name>
<dbReference type="EMBL" id="JAFNJU010000004">
    <property type="protein sequence ID" value="MBO1264678.1"/>
    <property type="molecule type" value="Genomic_DNA"/>
</dbReference>
<protein>
    <submittedName>
        <fullName evidence="1">Uncharacterized protein</fullName>
    </submittedName>
</protein>
<dbReference type="RefSeq" id="WP_207599195.1">
    <property type="nucleotide sequence ID" value="NZ_JAFNJU010000004.1"/>
</dbReference>
<keyword evidence="2" id="KW-1185">Reference proteome</keyword>
<gene>
    <name evidence="1" type="ORF">J3A84_06510</name>
</gene>
<accession>A0A939HA06</accession>